<dbReference type="EC" id="3.4.24.70" evidence="8"/>
<dbReference type="InterPro" id="IPR001567">
    <property type="entry name" value="Pept_M3A_M3B_dom"/>
</dbReference>
<dbReference type="FunFam" id="3.40.390.10:FF:000009">
    <property type="entry name" value="Oligopeptidase A"/>
    <property type="match status" value="1"/>
</dbReference>
<dbReference type="RefSeq" id="WP_102713378.1">
    <property type="nucleotide sequence ID" value="NZ_PJKA01000010.1"/>
</dbReference>
<evidence type="ECO:0000256" key="7">
    <source>
        <dbReference type="ARBA" id="ARBA00024603"/>
    </source>
</evidence>
<evidence type="ECO:0000256" key="5">
    <source>
        <dbReference type="ARBA" id="ARBA00022833"/>
    </source>
</evidence>
<dbReference type="Pfam" id="PF01432">
    <property type="entry name" value="Peptidase_M3"/>
    <property type="match status" value="1"/>
</dbReference>
<dbReference type="InterPro" id="IPR045090">
    <property type="entry name" value="Pept_M3A_M3B"/>
</dbReference>
<evidence type="ECO:0000313" key="13">
    <source>
        <dbReference type="Proteomes" id="UP000236000"/>
    </source>
</evidence>
<keyword evidence="5 9" id="KW-0862">Zinc</keyword>
<sequence length="700" mass="78980">MNHPYLDPSFLVSWSRLTPDAIKPDITEAISRARANIQAICGQPLDSLTYENTFGALEKASEDLHLGWGRAMHLDSVNDEPAQREAIGEMLPEVVAFSSSVPLNPCLWTVLKAAAACDWVKDLSPVKQRFIQETLADFRESGADLPDEVKPEYAEIEARLSLKTKKFAENVLDSTNAWELIVEDEAELSGLPDSAKEAARLDALANGHGTEEAPRWRFTQKFTSLQPVMQFADSDGLRRKMWEGSCSIGKDGEYDNEALIAEILELRDKKARLLGYGCFADYATSRRMAGSGANALDFINDLHDKVKPSFLKDMEAVRGYKEEKTGKPVEKLSPWETGYWSEKRRRELYSFDEEDLRPYYSVEKVMDGLFSIYSGLYGITVTPRPTVAFKPGEPGEVPDGAVEVWHPDVLFYELHDAESGEHLGSFYADWHPRDSKRAGAWMNYLSVGEPPHGGKPRVPHLGLMVGNMTKPVGDKPALLSHREVETIFHEFGHLLHQLLSDVEVKSLAGTNVAWDFVELPSQINENWCWERESVDLFAAHYETGEKIPDELFSKMRAARNYMSGTDFMRQLCFGKLDLELHVNWPRYKGAPLEETDERILADYRVPMTHRGPSVARRLTHIFADPTGYASGYYSYKWAEVLEADAFSRFLKEGVLNPQTGRDFRRFILSKGNSKPAAELYRDFMGRDPDAEALLVKSGVL</sequence>
<dbReference type="AlphaFoldDB" id="A0A2N8HDS2"/>
<dbReference type="PANTHER" id="PTHR43660">
    <property type="entry name" value="DIPEPTIDYL CARBOXYPEPTIDASE"/>
    <property type="match status" value="1"/>
</dbReference>
<dbReference type="GO" id="GO:0046872">
    <property type="term" value="F:metal ion binding"/>
    <property type="evidence" value="ECO:0007669"/>
    <property type="project" value="UniProtKB-UniRule"/>
</dbReference>
<protein>
    <recommendedName>
        <fullName evidence="8">oligopeptidase A</fullName>
        <ecNumber evidence="8">3.4.24.70</ecNumber>
    </recommendedName>
</protein>
<evidence type="ECO:0000256" key="9">
    <source>
        <dbReference type="RuleBase" id="RU003435"/>
    </source>
</evidence>
<keyword evidence="3 9" id="KW-0479">Metal-binding</keyword>
<evidence type="ECO:0000313" key="12">
    <source>
        <dbReference type="EMBL" id="PNC18093.1"/>
    </source>
</evidence>
<dbReference type="Pfam" id="PF19310">
    <property type="entry name" value="TOP_N"/>
    <property type="match status" value="1"/>
</dbReference>
<evidence type="ECO:0000256" key="1">
    <source>
        <dbReference type="ARBA" id="ARBA00006040"/>
    </source>
</evidence>
<evidence type="ECO:0000256" key="2">
    <source>
        <dbReference type="ARBA" id="ARBA00022670"/>
    </source>
</evidence>
<comment type="cofactor">
    <cofactor evidence="9">
        <name>Zn(2+)</name>
        <dbReference type="ChEBI" id="CHEBI:29105"/>
    </cofactor>
    <text evidence="9">Binds 1 zinc ion.</text>
</comment>
<dbReference type="InterPro" id="IPR034005">
    <property type="entry name" value="M3A_DCP"/>
</dbReference>
<gene>
    <name evidence="12" type="ORF">CXU22_05500</name>
</gene>
<evidence type="ECO:0000256" key="4">
    <source>
        <dbReference type="ARBA" id="ARBA00022801"/>
    </source>
</evidence>
<organism evidence="12 13">
    <name type="scientific">Akkermansia muciniphila</name>
    <dbReference type="NCBI Taxonomy" id="239935"/>
    <lineage>
        <taxon>Bacteria</taxon>
        <taxon>Pseudomonadati</taxon>
        <taxon>Verrucomicrobiota</taxon>
        <taxon>Verrucomicrobiia</taxon>
        <taxon>Verrucomicrobiales</taxon>
        <taxon>Akkermansiaceae</taxon>
        <taxon>Akkermansia</taxon>
    </lineage>
</organism>
<dbReference type="PANTHER" id="PTHR43660:SF1">
    <property type="entry name" value="DIPEPTIDYL CARBOXYPEPTIDASE"/>
    <property type="match status" value="1"/>
</dbReference>
<dbReference type="InterPro" id="IPR024077">
    <property type="entry name" value="Neurolysin/TOP_dom2"/>
</dbReference>
<evidence type="ECO:0000256" key="3">
    <source>
        <dbReference type="ARBA" id="ARBA00022723"/>
    </source>
</evidence>
<evidence type="ECO:0000259" key="10">
    <source>
        <dbReference type="Pfam" id="PF01432"/>
    </source>
</evidence>
<feature type="domain" description="Peptidase M3A/M3B catalytic" evidence="10">
    <location>
        <begin position="229"/>
        <end position="695"/>
    </location>
</feature>
<dbReference type="EMBL" id="PJKA01000010">
    <property type="protein sequence ID" value="PNC18093.1"/>
    <property type="molecule type" value="Genomic_DNA"/>
</dbReference>
<keyword evidence="4 9" id="KW-0378">Hydrolase</keyword>
<dbReference type="GO" id="GO:0005829">
    <property type="term" value="C:cytosol"/>
    <property type="evidence" value="ECO:0007669"/>
    <property type="project" value="UniProtKB-ARBA"/>
</dbReference>
<comment type="caution">
    <text evidence="12">The sequence shown here is derived from an EMBL/GenBank/DDBJ whole genome shotgun (WGS) entry which is preliminary data.</text>
</comment>
<dbReference type="Gene3D" id="3.40.390.10">
    <property type="entry name" value="Collagenase (Catalytic Domain)"/>
    <property type="match status" value="1"/>
</dbReference>
<evidence type="ECO:0000256" key="6">
    <source>
        <dbReference type="ARBA" id="ARBA00023049"/>
    </source>
</evidence>
<dbReference type="Proteomes" id="UP000236000">
    <property type="component" value="Unassembled WGS sequence"/>
</dbReference>
<comment type="catalytic activity">
    <reaction evidence="7">
        <text>Hydrolysis of oligopeptides, with broad specificity. Gly or Ala commonly occur as P1 or P1' residues, but more distant residues are also important, as is shown by the fact that Z-Gly-Pro-Gly-|-Gly-Pro-Ala is cleaved, but not Z-(Gly)(5).</text>
        <dbReference type="EC" id="3.4.24.70"/>
    </reaction>
</comment>
<proteinExistence type="inferred from homology"/>
<dbReference type="GO" id="GO:0006508">
    <property type="term" value="P:proteolysis"/>
    <property type="evidence" value="ECO:0007669"/>
    <property type="project" value="UniProtKB-KW"/>
</dbReference>
<comment type="similarity">
    <text evidence="1 9">Belongs to the peptidase M3 family.</text>
</comment>
<keyword evidence="6 9" id="KW-0482">Metalloprotease</keyword>
<evidence type="ECO:0000256" key="8">
    <source>
        <dbReference type="ARBA" id="ARBA00026100"/>
    </source>
</evidence>
<dbReference type="OrthoDB" id="9773538at2"/>
<accession>A0A2N8HDS2</accession>
<dbReference type="Gene3D" id="1.10.1370.10">
    <property type="entry name" value="Neurolysin, domain 3"/>
    <property type="match status" value="1"/>
</dbReference>
<name>A0A2N8HDS2_9BACT</name>
<dbReference type="CDD" id="cd06456">
    <property type="entry name" value="M3A_DCP"/>
    <property type="match status" value="1"/>
</dbReference>
<keyword evidence="2 9" id="KW-0645">Protease</keyword>
<feature type="domain" description="Oligopeptidase A N-terminal" evidence="11">
    <location>
        <begin position="49"/>
        <end position="149"/>
    </location>
</feature>
<reference evidence="12 13" key="1">
    <citation type="journal article" date="2017" name="BMC Genomics">
        <title>Genome sequencing of 39 Akkermansia muciniphila isolates reveals its population structure, genomic and functional diverisity, and global distribution in mammalian gut microbiotas.</title>
        <authorList>
            <person name="Guo X."/>
            <person name="Li S."/>
            <person name="Zhang J."/>
            <person name="Wu F."/>
            <person name="Li X."/>
            <person name="Wu D."/>
            <person name="Zhang M."/>
            <person name="Ou Z."/>
            <person name="Jie Z."/>
            <person name="Yan Q."/>
            <person name="Li P."/>
            <person name="Yi J."/>
            <person name="Peng Y."/>
        </authorList>
    </citation>
    <scope>NUCLEOTIDE SEQUENCE [LARGE SCALE GENOMIC DNA]</scope>
    <source>
        <strain evidence="12 13">GP24</strain>
    </source>
</reference>
<dbReference type="GO" id="GO:0004222">
    <property type="term" value="F:metalloendopeptidase activity"/>
    <property type="evidence" value="ECO:0007669"/>
    <property type="project" value="UniProtKB-EC"/>
</dbReference>
<dbReference type="SUPFAM" id="SSF55486">
    <property type="entry name" value="Metalloproteases ('zincins'), catalytic domain"/>
    <property type="match status" value="1"/>
</dbReference>
<dbReference type="InterPro" id="IPR024079">
    <property type="entry name" value="MetalloPept_cat_dom_sf"/>
</dbReference>
<dbReference type="InterPro" id="IPR045666">
    <property type="entry name" value="OpdA_N"/>
</dbReference>
<evidence type="ECO:0000259" key="11">
    <source>
        <dbReference type="Pfam" id="PF19310"/>
    </source>
</evidence>